<dbReference type="AlphaFoldDB" id="A0A165SDZ5"/>
<dbReference type="SUPFAM" id="SSF56112">
    <property type="entry name" value="Protein kinase-like (PK-like)"/>
    <property type="match status" value="1"/>
</dbReference>
<proteinExistence type="predicted"/>
<accession>A0A165SDZ5</accession>
<dbReference type="InterPro" id="IPR002575">
    <property type="entry name" value="Aminoglycoside_PTrfase"/>
</dbReference>
<dbReference type="EMBL" id="LUXM01000001">
    <property type="protein sequence ID" value="KZU99019.1"/>
    <property type="molecule type" value="Genomic_DNA"/>
</dbReference>
<dbReference type="InterPro" id="IPR011009">
    <property type="entry name" value="Kinase-like_dom_sf"/>
</dbReference>
<sequence>MRTLHKTLTRLLQADLIPIAHVSFNEMYTGYSRRYDTVVFVKVFSPNHERKFRTEQQVTAQLTDRVLASFQLASREWVLVLRDWQLTPVPTTFTPALVYQMGQVVSRFHHAIQLPTTADLMPVLDFDGMAARVERLKTSPHYDALVSLLPYFLDHRTMIITALAPQPVMTLHGDMGTRNFRYHHGQLVLIDFERARHGYALEDCLKFFFEDLQQSATLIQAFWAGYGTDLQIPPLVTQWLLLQCSTGIFTYVNQITDPRFEAVGTAMLAQVTLPNH</sequence>
<dbReference type="PATRIC" id="fig|1590.201.peg.85"/>
<dbReference type="Pfam" id="PF01636">
    <property type="entry name" value="APH"/>
    <property type="match status" value="1"/>
</dbReference>
<gene>
    <name evidence="2" type="ORF">Lp19_0081</name>
</gene>
<protein>
    <recommendedName>
        <fullName evidence="1">Aminoglycoside phosphotransferase domain-containing protein</fullName>
    </recommendedName>
</protein>
<dbReference type="Gene3D" id="3.90.1200.10">
    <property type="match status" value="1"/>
</dbReference>
<feature type="domain" description="Aminoglycoside phosphotransferase" evidence="1">
    <location>
        <begin position="93"/>
        <end position="229"/>
    </location>
</feature>
<evidence type="ECO:0000259" key="1">
    <source>
        <dbReference type="Pfam" id="PF01636"/>
    </source>
</evidence>
<dbReference type="RefSeq" id="WP_052500074.1">
    <property type="nucleotide sequence ID" value="NZ_CP010528.1"/>
</dbReference>
<organism evidence="2 3">
    <name type="scientific">Lactiplantibacillus plantarum</name>
    <name type="common">Lactobacillus plantarum</name>
    <dbReference type="NCBI Taxonomy" id="1590"/>
    <lineage>
        <taxon>Bacteria</taxon>
        <taxon>Bacillati</taxon>
        <taxon>Bacillota</taxon>
        <taxon>Bacilli</taxon>
        <taxon>Lactobacillales</taxon>
        <taxon>Lactobacillaceae</taxon>
        <taxon>Lactiplantibacillus</taxon>
    </lineage>
</organism>
<evidence type="ECO:0000313" key="2">
    <source>
        <dbReference type="EMBL" id="KZU99019.1"/>
    </source>
</evidence>
<comment type="caution">
    <text evidence="2">The sequence shown here is derived from an EMBL/GenBank/DDBJ whole genome shotgun (WGS) entry which is preliminary data.</text>
</comment>
<evidence type="ECO:0000313" key="3">
    <source>
        <dbReference type="Proteomes" id="UP000076882"/>
    </source>
</evidence>
<reference evidence="2 3" key="1">
    <citation type="submission" date="2016-03" db="EMBL/GenBank/DDBJ databases">
        <title>Comparative genomics of 54 Lactobacillus plantarum strains reveals genomic uncoupling from niche constraints.</title>
        <authorList>
            <person name="Martino M.E."/>
        </authorList>
    </citation>
    <scope>NUCLEOTIDE SEQUENCE [LARGE SCALE GENOMIC DNA]</scope>
    <source>
        <strain evidence="2 3">19.1</strain>
    </source>
</reference>
<name>A0A165SDZ5_LACPN</name>
<dbReference type="Proteomes" id="UP000076882">
    <property type="component" value="Unassembled WGS sequence"/>
</dbReference>